<accession>U3AZA0</accession>
<dbReference type="EMBL" id="BATM01000003">
    <property type="protein sequence ID" value="GAD78542.1"/>
    <property type="molecule type" value="Genomic_DNA"/>
</dbReference>
<evidence type="ECO:0000256" key="3">
    <source>
        <dbReference type="ARBA" id="ARBA00018111"/>
    </source>
</evidence>
<protein>
    <recommendedName>
        <fullName evidence="3 5">Regulatory protein RecX</fullName>
    </recommendedName>
</protein>
<comment type="similarity">
    <text evidence="2 5">Belongs to the RecX family.</text>
</comment>
<evidence type="ECO:0000256" key="2">
    <source>
        <dbReference type="ARBA" id="ARBA00009695"/>
    </source>
</evidence>
<dbReference type="GO" id="GO:0005737">
    <property type="term" value="C:cytoplasm"/>
    <property type="evidence" value="ECO:0007669"/>
    <property type="project" value="UniProtKB-SubCell"/>
</dbReference>
<evidence type="ECO:0000256" key="4">
    <source>
        <dbReference type="ARBA" id="ARBA00022490"/>
    </source>
</evidence>
<evidence type="ECO:0000259" key="6">
    <source>
        <dbReference type="Pfam" id="PF02631"/>
    </source>
</evidence>
<dbReference type="Proteomes" id="UP000016562">
    <property type="component" value="Unassembled WGS sequence"/>
</dbReference>
<gene>
    <name evidence="5 8" type="primary">recX</name>
    <name evidence="8" type="ORF">VEZ01S_03_00040</name>
</gene>
<dbReference type="Pfam" id="PF02631">
    <property type="entry name" value="RecX_HTH2"/>
    <property type="match status" value="1"/>
</dbReference>
<name>U3AZA0_9VIBR</name>
<evidence type="ECO:0000313" key="8">
    <source>
        <dbReference type="EMBL" id="GAD78542.1"/>
    </source>
</evidence>
<sequence length="155" mass="17981">MYSRSLNNSAKKEALRFLSLRDHGRYELQQKLLNKGFGLNDIDEAIVFCHEHHYLDDLRYAKDQVKLQASKGHGEHRIRQELQAKRVGCDVINQALREEPQDWFELAKLSVEKHLNDALTADSQEYARQVRSLQFLGFSFEQIQYALSSVSLSSN</sequence>
<dbReference type="InterPro" id="IPR053926">
    <property type="entry name" value="RecX_HTH_1st"/>
</dbReference>
<dbReference type="eggNOG" id="COG2137">
    <property type="taxonomic scope" value="Bacteria"/>
</dbReference>
<comment type="caution">
    <text evidence="8">The sequence shown here is derived from an EMBL/GenBank/DDBJ whole genome shotgun (WGS) entry which is preliminary data.</text>
</comment>
<organism evidence="8 9">
    <name type="scientific">Vibrio ezurae NBRC 102218</name>
    <dbReference type="NCBI Taxonomy" id="1219080"/>
    <lineage>
        <taxon>Bacteria</taxon>
        <taxon>Pseudomonadati</taxon>
        <taxon>Pseudomonadota</taxon>
        <taxon>Gammaproteobacteria</taxon>
        <taxon>Vibrionales</taxon>
        <taxon>Vibrionaceae</taxon>
        <taxon>Vibrio</taxon>
    </lineage>
</organism>
<reference evidence="8 9" key="1">
    <citation type="submission" date="2013-09" db="EMBL/GenBank/DDBJ databases">
        <title>Whole genome shotgun sequence of Vibrio ezurae NBRC 102218.</title>
        <authorList>
            <person name="Yoshida I."/>
            <person name="Hosoyama A."/>
            <person name="Numata M."/>
            <person name="Hashimoto M."/>
            <person name="Hosoyama Y."/>
            <person name="Tsuchikane K."/>
            <person name="Noguchi M."/>
            <person name="Hirakata S."/>
            <person name="Ichikawa N."/>
            <person name="Ohji S."/>
            <person name="Yamazoe A."/>
            <person name="Fujita N."/>
        </authorList>
    </citation>
    <scope>NUCLEOTIDE SEQUENCE [LARGE SCALE GENOMIC DNA]</scope>
    <source>
        <strain evidence="8 9">NBRC 102218</strain>
    </source>
</reference>
<keyword evidence="9" id="KW-1185">Reference proteome</keyword>
<dbReference type="STRING" id="1219080.VEZ01S_03_00040"/>
<dbReference type="InterPro" id="IPR053924">
    <property type="entry name" value="RecX_HTH_2nd"/>
</dbReference>
<dbReference type="GO" id="GO:0006282">
    <property type="term" value="P:regulation of DNA repair"/>
    <property type="evidence" value="ECO:0007669"/>
    <property type="project" value="UniProtKB-UniRule"/>
</dbReference>
<proteinExistence type="inferred from homology"/>
<dbReference type="PANTHER" id="PTHR33602:SF1">
    <property type="entry name" value="REGULATORY PROTEIN RECX FAMILY PROTEIN"/>
    <property type="match status" value="1"/>
</dbReference>
<dbReference type="Pfam" id="PF21982">
    <property type="entry name" value="RecX_HTH1"/>
    <property type="match status" value="1"/>
</dbReference>
<dbReference type="OrthoDB" id="7066780at2"/>
<dbReference type="Gene3D" id="1.10.10.10">
    <property type="entry name" value="Winged helix-like DNA-binding domain superfamily/Winged helix DNA-binding domain"/>
    <property type="match status" value="3"/>
</dbReference>
<dbReference type="InterPro" id="IPR036388">
    <property type="entry name" value="WH-like_DNA-bd_sf"/>
</dbReference>
<feature type="domain" description="RecX second three-helical" evidence="6">
    <location>
        <begin position="56"/>
        <end position="96"/>
    </location>
</feature>
<dbReference type="AlphaFoldDB" id="U3AZA0"/>
<comment type="subcellular location">
    <subcellularLocation>
        <location evidence="1 5">Cytoplasm</location>
    </subcellularLocation>
</comment>
<evidence type="ECO:0000256" key="5">
    <source>
        <dbReference type="HAMAP-Rule" id="MF_01114"/>
    </source>
</evidence>
<feature type="domain" description="RecX first three-helical" evidence="7">
    <location>
        <begin position="10"/>
        <end position="49"/>
    </location>
</feature>
<comment type="function">
    <text evidence="5">Modulates RecA activity.</text>
</comment>
<dbReference type="PANTHER" id="PTHR33602">
    <property type="entry name" value="REGULATORY PROTEIN RECX FAMILY PROTEIN"/>
    <property type="match status" value="1"/>
</dbReference>
<dbReference type="InterPro" id="IPR003783">
    <property type="entry name" value="Regulatory_RecX"/>
</dbReference>
<dbReference type="RefSeq" id="WP_021712265.1">
    <property type="nucleotide sequence ID" value="NZ_BATM01000003.1"/>
</dbReference>
<evidence type="ECO:0000259" key="7">
    <source>
        <dbReference type="Pfam" id="PF21982"/>
    </source>
</evidence>
<evidence type="ECO:0000313" key="9">
    <source>
        <dbReference type="Proteomes" id="UP000016562"/>
    </source>
</evidence>
<dbReference type="HAMAP" id="MF_01114">
    <property type="entry name" value="RecX"/>
    <property type="match status" value="1"/>
</dbReference>
<keyword evidence="4 5" id="KW-0963">Cytoplasm</keyword>
<evidence type="ECO:0000256" key="1">
    <source>
        <dbReference type="ARBA" id="ARBA00004496"/>
    </source>
</evidence>